<keyword evidence="1" id="KW-0812">Transmembrane</keyword>
<reference evidence="2 3" key="1">
    <citation type="submission" date="2013-12" db="EMBL/GenBank/DDBJ databases">
        <title>Comparative genomics of Petrotoga isolates.</title>
        <authorList>
            <person name="Nesbo C.L."/>
            <person name="Charchuk R."/>
            <person name="Chow K."/>
        </authorList>
    </citation>
    <scope>NUCLEOTIDE SEQUENCE [LARGE SCALE GENOMIC DNA]</scope>
    <source>
        <strain evidence="2 3">DSM 13574</strain>
    </source>
</reference>
<protein>
    <submittedName>
        <fullName evidence="2">Uncharacterized protein</fullName>
    </submittedName>
</protein>
<dbReference type="Proteomes" id="UP000236434">
    <property type="component" value="Unassembled WGS sequence"/>
</dbReference>
<keyword evidence="1" id="KW-0472">Membrane</keyword>
<sequence>MNDLNPEYIIEGVDCAGCFICSFCLLGGWSALMLIGLATMVYVG</sequence>
<dbReference type="AlphaFoldDB" id="A0A2K1P172"/>
<organism evidence="2 3">
    <name type="scientific">Petrotoga olearia DSM 13574</name>
    <dbReference type="NCBI Taxonomy" id="1122955"/>
    <lineage>
        <taxon>Bacteria</taxon>
        <taxon>Thermotogati</taxon>
        <taxon>Thermotogota</taxon>
        <taxon>Thermotogae</taxon>
        <taxon>Petrotogales</taxon>
        <taxon>Petrotogaceae</taxon>
        <taxon>Petrotoga</taxon>
    </lineage>
</organism>
<accession>A0A2K1P172</accession>
<evidence type="ECO:0000313" key="3">
    <source>
        <dbReference type="Proteomes" id="UP000236434"/>
    </source>
</evidence>
<evidence type="ECO:0000313" key="2">
    <source>
        <dbReference type="EMBL" id="PNR96543.1"/>
    </source>
</evidence>
<proteinExistence type="predicted"/>
<dbReference type="EMBL" id="AZRL01000012">
    <property type="protein sequence ID" value="PNR96543.1"/>
    <property type="molecule type" value="Genomic_DNA"/>
</dbReference>
<keyword evidence="1" id="KW-1133">Transmembrane helix</keyword>
<name>A0A2K1P172_9BACT</name>
<evidence type="ECO:0000256" key="1">
    <source>
        <dbReference type="SAM" id="Phobius"/>
    </source>
</evidence>
<gene>
    <name evidence="2" type="ORF">X929_04465</name>
</gene>
<feature type="transmembrane region" description="Helical" evidence="1">
    <location>
        <begin position="12"/>
        <end position="43"/>
    </location>
</feature>
<comment type="caution">
    <text evidence="2">The sequence shown here is derived from an EMBL/GenBank/DDBJ whole genome shotgun (WGS) entry which is preliminary data.</text>
</comment>